<feature type="region of interest" description="Disordered" evidence="1">
    <location>
        <begin position="702"/>
        <end position="725"/>
    </location>
</feature>
<feature type="region of interest" description="Disordered" evidence="1">
    <location>
        <begin position="1171"/>
        <end position="1192"/>
    </location>
</feature>
<dbReference type="InterPro" id="IPR048869">
    <property type="entry name" value="OCRL-1_2_ASH"/>
</dbReference>
<feature type="compositionally biased region" description="Basic and acidic residues" evidence="1">
    <location>
        <begin position="1035"/>
        <end position="1048"/>
    </location>
</feature>
<dbReference type="PANTHER" id="PTHR11200">
    <property type="entry name" value="INOSITOL 5-PHOSPHATASE"/>
    <property type="match status" value="1"/>
</dbReference>
<feature type="compositionally biased region" description="Basic and acidic residues" evidence="1">
    <location>
        <begin position="478"/>
        <end position="489"/>
    </location>
</feature>
<dbReference type="InterPro" id="IPR046985">
    <property type="entry name" value="IP5"/>
</dbReference>
<feature type="compositionally biased region" description="Polar residues" evidence="1">
    <location>
        <begin position="1119"/>
        <end position="1129"/>
    </location>
</feature>
<dbReference type="InterPro" id="IPR000300">
    <property type="entry name" value="IPPc"/>
</dbReference>
<keyword evidence="4" id="KW-1185">Reference proteome</keyword>
<dbReference type="OrthoDB" id="2575834at2759"/>
<dbReference type="SUPFAM" id="SSF56219">
    <property type="entry name" value="DNase I-like"/>
    <property type="match status" value="1"/>
</dbReference>
<dbReference type="Gene3D" id="2.60.40.10">
    <property type="entry name" value="Immunoglobulins"/>
    <property type="match status" value="1"/>
</dbReference>
<sequence length="1250" mass="136470">MLPSLTRRPSTLPPLPFAPTPSSHQQLFRASEHVIVHQPCRVKTALHPFHHADVLLVVSKDTARDDPTEEAAVFVISQENPLDILYIIPVSQHFTHRIEQTPPSPSASFFHQSARPHTTLILSLHEIQLELRIAATQSRDVQRLVTELRRFVEHSKKVGCPPSLSHAWTGLYPVQTPQEEAQEDVEEDPVVDEEQVAVEAETVEEVKKAEQEGTAELDVAKEGTPEPQETPASSIPLETPADLPTTLTINHNLPSSPLNPTSPNFNRPAYLRSHVLSQSSSYTSTTPLNIRCATYNVNNKVPPKGTTELAGLVGQGEEDVIVVGLQEADLRVGAMFVGQGNTRADSWEEALLNGLGPQKSEFEKLVMTQYVGVVTIILVRKSLRPHVSRIETAERGIGLLGFGGNKAGVAVRMKVYDTVFCFVNSHLAAFSTALDRRRLDFSTLRSTLTFPRPAITNVDAAKPAITRTNSSVTTRSASIKDETLPKDGGQDEQDDEGEKVEADVVNPVFEEFWPDDGKALGVDDSHVLIWLGDLNYRIDLPDSEVREKVEAQEWQSLLEKDQLRLDITAKKSFARFEEGAIDFPPTFKYVHGSSTFDFERAPAYTDRVLYSLPPSPLSSPSSSNPTPPTNQHALKITSYTSHPILWSDHRPVSCSFAISASKVDQEARKAVWRRALGELDRLDDEWRSSLVVEVMGIQGEDVSEEEIREKGAKAEPRNATTASGGGAGDLDFGAITWRTPKTGLIRLTNPGKVPSSFSFKHPSASKNAPCKSFIHPFPARWTVQPGEGVVLRVRVEVDEWWAGRMTLGMEEVADVLVLQVDGGRDTFITLQGTFTPSTLSLPLQTLSSLPSPIQSLPLSERKTLARPILLSRTNSGVFDKDQTPPPSTAFRPVNQIWRLLEVLMASPPPFTAWQLPSPSLLPTIHKIIDSLDDDSALPEELTDGQVIGGLIHYLASIPGGLLDSKVRTVIEKEEVGDRDGAFGILESVGQVETNVLIGLMSVVRLCLARPPPSPTAEEIAEVEATSKATRNDTAAARDPDLPADKDEVAPAAADSTATRERTESQDKKVLEGEEGGGVFELGDDEDDEDDSPKSLQPAADIASPTSSSTPTPTADANAESPSNPKSPINFSFAALKPRLRSKSSAARLAKSISLAEESFKDVSLSDKDRAELVGESSTRTPPAVEEGQEAKNTRWSGRIGSLRGKEQKVAEKEPVDVVVDVLLPAVFGRAQTGDLGKGRRRKFLRLLLEG</sequence>
<dbReference type="SMART" id="SM00128">
    <property type="entry name" value="IPPc"/>
    <property type="match status" value="1"/>
</dbReference>
<feature type="region of interest" description="Disordered" evidence="1">
    <location>
        <begin position="466"/>
        <end position="499"/>
    </location>
</feature>
<feature type="compositionally biased region" description="Low complexity" evidence="1">
    <location>
        <begin position="1"/>
        <end position="10"/>
    </location>
</feature>
<feature type="region of interest" description="Disordered" evidence="1">
    <location>
        <begin position="1011"/>
        <end position="1129"/>
    </location>
</feature>
<dbReference type="RefSeq" id="XP_018991272.1">
    <property type="nucleotide sequence ID" value="XM_019140121.1"/>
</dbReference>
<gene>
    <name evidence="3" type="ORF">L202_05755</name>
</gene>
<dbReference type="GO" id="GO:0004439">
    <property type="term" value="F:phosphatidylinositol-4,5-bisphosphate 5-phosphatase activity"/>
    <property type="evidence" value="ECO:0007669"/>
    <property type="project" value="TreeGrafter"/>
</dbReference>
<feature type="compositionally biased region" description="Basic and acidic residues" evidence="1">
    <location>
        <begin position="1057"/>
        <end position="1071"/>
    </location>
</feature>
<evidence type="ECO:0000313" key="3">
    <source>
        <dbReference type="EMBL" id="ODN75741.1"/>
    </source>
</evidence>
<dbReference type="EMBL" id="AWGJ01000009">
    <property type="protein sequence ID" value="ODN75741.1"/>
    <property type="molecule type" value="Genomic_DNA"/>
</dbReference>
<dbReference type="Pfam" id="PF22669">
    <property type="entry name" value="Exo_endo_phos2"/>
    <property type="match status" value="1"/>
</dbReference>
<dbReference type="Proteomes" id="UP000094065">
    <property type="component" value="Unassembled WGS sequence"/>
</dbReference>
<feature type="domain" description="Inositol polyphosphate-related phosphatase" evidence="2">
    <location>
        <begin position="286"/>
        <end position="664"/>
    </location>
</feature>
<feature type="region of interest" description="Disordered" evidence="1">
    <location>
        <begin position="204"/>
        <end position="241"/>
    </location>
</feature>
<proteinExistence type="predicted"/>
<feature type="region of interest" description="Disordered" evidence="1">
    <location>
        <begin position="1"/>
        <end position="23"/>
    </location>
</feature>
<reference evidence="3 4" key="1">
    <citation type="submission" date="2016-06" db="EMBL/GenBank/DDBJ databases">
        <title>Evolution of pathogenesis and genome organization in the Tremellales.</title>
        <authorList>
            <person name="Cuomo C."/>
            <person name="Litvintseva A."/>
            <person name="Heitman J."/>
            <person name="Chen Y."/>
            <person name="Sun S."/>
            <person name="Springer D."/>
            <person name="Dromer F."/>
            <person name="Young S."/>
            <person name="Zeng Q."/>
            <person name="Chapman S."/>
            <person name="Gujja S."/>
            <person name="Saif S."/>
            <person name="Birren B."/>
        </authorList>
    </citation>
    <scope>NUCLEOTIDE SEQUENCE [LARGE SCALE GENOMIC DNA]</scope>
    <source>
        <strain evidence="3 4">CBS 6039</strain>
    </source>
</reference>
<evidence type="ECO:0000313" key="4">
    <source>
        <dbReference type="Proteomes" id="UP000094065"/>
    </source>
</evidence>
<dbReference type="PANTHER" id="PTHR11200:SF300">
    <property type="entry name" value="TYPE II INOSITOL 1,4,5-TRISPHOSPHATE 5-PHOSPHATASE"/>
    <property type="match status" value="1"/>
</dbReference>
<dbReference type="AlphaFoldDB" id="A0A1E3HJW1"/>
<accession>A0A1E3HJW1</accession>
<dbReference type="GeneID" id="30157064"/>
<dbReference type="Pfam" id="PF21310">
    <property type="entry name" value="OCRL-like_ASH"/>
    <property type="match status" value="1"/>
</dbReference>
<feature type="compositionally biased region" description="Basic and acidic residues" evidence="1">
    <location>
        <begin position="705"/>
        <end position="716"/>
    </location>
</feature>
<comment type="caution">
    <text evidence="3">The sequence shown here is derived from an EMBL/GenBank/DDBJ whole genome shotgun (WGS) entry which is preliminary data.</text>
</comment>
<dbReference type="STRING" id="1295533.A0A1E3HJW1"/>
<dbReference type="GO" id="GO:0046856">
    <property type="term" value="P:phosphatidylinositol dephosphorylation"/>
    <property type="evidence" value="ECO:0007669"/>
    <property type="project" value="InterPro"/>
</dbReference>
<dbReference type="InterPro" id="IPR036691">
    <property type="entry name" value="Endo/exonu/phosph_ase_sf"/>
</dbReference>
<feature type="compositionally biased region" description="Low complexity" evidence="1">
    <location>
        <begin position="1097"/>
        <end position="1116"/>
    </location>
</feature>
<dbReference type="Gene3D" id="3.60.10.10">
    <property type="entry name" value="Endonuclease/exonuclease/phosphatase"/>
    <property type="match status" value="1"/>
</dbReference>
<name>A0A1E3HJW1_9TREE</name>
<evidence type="ECO:0000256" key="1">
    <source>
        <dbReference type="SAM" id="MobiDB-lite"/>
    </source>
</evidence>
<protein>
    <recommendedName>
        <fullName evidence="2">Inositol polyphosphate-related phosphatase domain-containing protein</fullName>
    </recommendedName>
</protein>
<feature type="compositionally biased region" description="Acidic residues" evidence="1">
    <location>
        <begin position="1081"/>
        <end position="1090"/>
    </location>
</feature>
<dbReference type="InterPro" id="IPR013783">
    <property type="entry name" value="Ig-like_fold"/>
</dbReference>
<organism evidence="3 4">
    <name type="scientific">Cryptococcus amylolentus CBS 6039</name>
    <dbReference type="NCBI Taxonomy" id="1295533"/>
    <lineage>
        <taxon>Eukaryota</taxon>
        <taxon>Fungi</taxon>
        <taxon>Dikarya</taxon>
        <taxon>Basidiomycota</taxon>
        <taxon>Agaricomycotina</taxon>
        <taxon>Tremellomycetes</taxon>
        <taxon>Tremellales</taxon>
        <taxon>Cryptococcaceae</taxon>
        <taxon>Cryptococcus</taxon>
    </lineage>
</organism>
<evidence type="ECO:0000259" key="2">
    <source>
        <dbReference type="SMART" id="SM00128"/>
    </source>
</evidence>
<feature type="compositionally biased region" description="Polar residues" evidence="1">
    <location>
        <begin position="466"/>
        <end position="477"/>
    </location>
</feature>